<keyword evidence="1" id="KW-0732">Signal</keyword>
<name>A0A8C5EU94_GOUWI</name>
<dbReference type="Ensembl" id="ENSGWIT00000028401.1">
    <property type="protein sequence ID" value="ENSGWIP00000026008.1"/>
    <property type="gene ID" value="ENSGWIG00000013652.1"/>
</dbReference>
<evidence type="ECO:0008006" key="4">
    <source>
        <dbReference type="Google" id="ProtNLM"/>
    </source>
</evidence>
<evidence type="ECO:0000256" key="1">
    <source>
        <dbReference type="SAM" id="SignalP"/>
    </source>
</evidence>
<feature type="chain" id="PRO_5034221805" description="Liver-expressed antimicrobial peptide 2" evidence="1">
    <location>
        <begin position="28"/>
        <end position="95"/>
    </location>
</feature>
<dbReference type="GO" id="GO:0042742">
    <property type="term" value="P:defense response to bacterium"/>
    <property type="evidence" value="ECO:0007669"/>
    <property type="project" value="InterPro"/>
</dbReference>
<evidence type="ECO:0000313" key="2">
    <source>
        <dbReference type="Ensembl" id="ENSGWIP00000026008.1"/>
    </source>
</evidence>
<reference evidence="2" key="2">
    <citation type="submission" date="2025-08" db="UniProtKB">
        <authorList>
            <consortium name="Ensembl"/>
        </authorList>
    </citation>
    <scope>IDENTIFICATION</scope>
</reference>
<dbReference type="Proteomes" id="UP000694680">
    <property type="component" value="Chromosome 18"/>
</dbReference>
<protein>
    <recommendedName>
        <fullName evidence="4">Liver-expressed antimicrobial peptide 2</fullName>
    </recommendedName>
</protein>
<organism evidence="2 3">
    <name type="scientific">Gouania willdenowi</name>
    <name type="common">Blunt-snouted clingfish</name>
    <name type="synonym">Lepadogaster willdenowi</name>
    <dbReference type="NCBI Taxonomy" id="441366"/>
    <lineage>
        <taxon>Eukaryota</taxon>
        <taxon>Metazoa</taxon>
        <taxon>Chordata</taxon>
        <taxon>Craniata</taxon>
        <taxon>Vertebrata</taxon>
        <taxon>Euteleostomi</taxon>
        <taxon>Actinopterygii</taxon>
        <taxon>Neopterygii</taxon>
        <taxon>Teleostei</taxon>
        <taxon>Neoteleostei</taxon>
        <taxon>Acanthomorphata</taxon>
        <taxon>Ovalentaria</taxon>
        <taxon>Blenniimorphae</taxon>
        <taxon>Blenniiformes</taxon>
        <taxon>Gobiesocoidei</taxon>
        <taxon>Gobiesocidae</taxon>
        <taxon>Gobiesocinae</taxon>
        <taxon>Gouania</taxon>
    </lineage>
</organism>
<dbReference type="PANTHER" id="PTHR21007:SF5">
    <property type="entry name" value="LIVER-EXPRESSED ANTIMICROBIAL PEPTIDE 2"/>
    <property type="match status" value="1"/>
</dbReference>
<dbReference type="Pfam" id="PF07359">
    <property type="entry name" value="LEAP-2"/>
    <property type="match status" value="1"/>
</dbReference>
<proteinExistence type="predicted"/>
<reference evidence="2" key="3">
    <citation type="submission" date="2025-09" db="UniProtKB">
        <authorList>
            <consortium name="Ensembl"/>
        </authorList>
    </citation>
    <scope>IDENTIFICATION</scope>
</reference>
<gene>
    <name evidence="2" type="primary">leap2</name>
</gene>
<dbReference type="CTD" id="116842"/>
<dbReference type="Gene3D" id="4.10.40.50">
    <property type="match status" value="1"/>
</dbReference>
<dbReference type="PANTHER" id="PTHR21007">
    <property type="entry name" value="LIVER EXPRESSED ANTIMICROBIAL PEPTIDE 2"/>
    <property type="match status" value="1"/>
</dbReference>
<accession>A0A8C5EU94</accession>
<dbReference type="OrthoDB" id="9450163at2759"/>
<keyword evidence="3" id="KW-1185">Reference proteome</keyword>
<evidence type="ECO:0000313" key="3">
    <source>
        <dbReference type="Proteomes" id="UP000694680"/>
    </source>
</evidence>
<dbReference type="AlphaFoldDB" id="A0A8C5EU94"/>
<dbReference type="GeneID" id="114480194"/>
<dbReference type="GO" id="GO:0061844">
    <property type="term" value="P:antimicrobial humoral immune response mediated by antimicrobial peptide"/>
    <property type="evidence" value="ECO:0007669"/>
    <property type="project" value="TreeGrafter"/>
</dbReference>
<dbReference type="RefSeq" id="XP_028329897.1">
    <property type="nucleotide sequence ID" value="XM_028474096.1"/>
</dbReference>
<reference evidence="2" key="1">
    <citation type="submission" date="2020-06" db="EMBL/GenBank/DDBJ databases">
        <authorList>
            <consortium name="Wellcome Sanger Institute Data Sharing"/>
        </authorList>
    </citation>
    <scope>NUCLEOTIDE SEQUENCE [LARGE SCALE GENOMIC DNA]</scope>
</reference>
<dbReference type="InterPro" id="IPR009955">
    <property type="entry name" value="LEAP-2"/>
</dbReference>
<feature type="signal peptide" evidence="1">
    <location>
        <begin position="1"/>
        <end position="27"/>
    </location>
</feature>
<sequence length="95" mass="10605">MQAQQRKATTTVAVCIVLLLLLQQVNAGPLVLKLRSRDGLGDQRVLRRVARMSPLWRIMNSKPFGAYCQNNYECSTGLCRAGQCSHNNQSETVNN</sequence>